<dbReference type="HOGENOM" id="CLU_023805_3_0_1"/>
<dbReference type="OrthoDB" id="391988at2759"/>
<evidence type="ECO:0000313" key="3">
    <source>
        <dbReference type="Proteomes" id="UP000054477"/>
    </source>
</evidence>
<name>A0A0C9WT06_9AGAR</name>
<keyword evidence="3" id="KW-1185">Reference proteome</keyword>
<gene>
    <name evidence="2" type="ORF">K443DRAFT_341282</name>
</gene>
<protein>
    <recommendedName>
        <fullName evidence="1">G domain-containing protein</fullName>
    </recommendedName>
</protein>
<organism evidence="2 3">
    <name type="scientific">Laccaria amethystina LaAM-08-1</name>
    <dbReference type="NCBI Taxonomy" id="1095629"/>
    <lineage>
        <taxon>Eukaryota</taxon>
        <taxon>Fungi</taxon>
        <taxon>Dikarya</taxon>
        <taxon>Basidiomycota</taxon>
        <taxon>Agaricomycotina</taxon>
        <taxon>Agaricomycetes</taxon>
        <taxon>Agaricomycetidae</taxon>
        <taxon>Agaricales</taxon>
        <taxon>Agaricineae</taxon>
        <taxon>Hydnangiaceae</taxon>
        <taxon>Laccaria</taxon>
    </lineage>
</organism>
<reference evidence="3" key="2">
    <citation type="submission" date="2015-01" db="EMBL/GenBank/DDBJ databases">
        <title>Evolutionary Origins and Diversification of the Mycorrhizal Mutualists.</title>
        <authorList>
            <consortium name="DOE Joint Genome Institute"/>
            <consortium name="Mycorrhizal Genomics Consortium"/>
            <person name="Kohler A."/>
            <person name="Kuo A."/>
            <person name="Nagy L.G."/>
            <person name="Floudas D."/>
            <person name="Copeland A."/>
            <person name="Barry K.W."/>
            <person name="Cichocki N."/>
            <person name="Veneault-Fourrey C."/>
            <person name="LaButti K."/>
            <person name="Lindquist E.A."/>
            <person name="Lipzen A."/>
            <person name="Lundell T."/>
            <person name="Morin E."/>
            <person name="Murat C."/>
            <person name="Riley R."/>
            <person name="Ohm R."/>
            <person name="Sun H."/>
            <person name="Tunlid A."/>
            <person name="Henrissat B."/>
            <person name="Grigoriev I.V."/>
            <person name="Hibbett D.S."/>
            <person name="Martin F."/>
        </authorList>
    </citation>
    <scope>NUCLEOTIDE SEQUENCE [LARGE SCALE GENOMIC DNA]</scope>
    <source>
        <strain evidence="3">LaAM-08-1</strain>
    </source>
</reference>
<evidence type="ECO:0000259" key="1">
    <source>
        <dbReference type="Pfam" id="PF01926"/>
    </source>
</evidence>
<dbReference type="SUPFAM" id="SSF52540">
    <property type="entry name" value="P-loop containing nucleoside triphosphate hydrolases"/>
    <property type="match status" value="1"/>
</dbReference>
<dbReference type="InterPro" id="IPR027417">
    <property type="entry name" value="P-loop_NTPase"/>
</dbReference>
<evidence type="ECO:0000313" key="2">
    <source>
        <dbReference type="EMBL" id="KIJ94960.1"/>
    </source>
</evidence>
<proteinExistence type="predicted"/>
<sequence length="318" mass="35929">MHTESTVEDILKTVQKFRILCVGRSGVGKSSLINHVFGIDEARVSQFKPGEADIEQEFVSEQNGSFVLHDSKGFEPGDTSAFNTVNEFILRRCDREELKDRIHAIWLCTETPTAGSRVFESGDEKLVQLAHKKAIPLVIVFTQYDMLVETKIMQLKRKDNKMTPEAAKQQGEADALKALQVCVESLERSMKKLGTTMPPFAEVSIDPGYEDNLSNLSLITRNVVQDRLKNDAWLMWAIAQRVSLPVKIDACIDKGVSYYYLALSGTVPGVGKTLLRECLAHVHKDIVDCWNLRNGHQVSEFWRVVLRQVLISPDPKWR</sequence>
<accession>A0A0C9WT06</accession>
<reference evidence="2 3" key="1">
    <citation type="submission" date="2014-04" db="EMBL/GenBank/DDBJ databases">
        <authorList>
            <consortium name="DOE Joint Genome Institute"/>
            <person name="Kuo A."/>
            <person name="Kohler A."/>
            <person name="Nagy L.G."/>
            <person name="Floudas D."/>
            <person name="Copeland A."/>
            <person name="Barry K.W."/>
            <person name="Cichocki N."/>
            <person name="Veneault-Fourrey C."/>
            <person name="LaButti K."/>
            <person name="Lindquist E.A."/>
            <person name="Lipzen A."/>
            <person name="Lundell T."/>
            <person name="Morin E."/>
            <person name="Murat C."/>
            <person name="Sun H."/>
            <person name="Tunlid A."/>
            <person name="Henrissat B."/>
            <person name="Grigoriev I.V."/>
            <person name="Hibbett D.S."/>
            <person name="Martin F."/>
            <person name="Nordberg H.P."/>
            <person name="Cantor M.N."/>
            <person name="Hua S.X."/>
        </authorList>
    </citation>
    <scope>NUCLEOTIDE SEQUENCE [LARGE SCALE GENOMIC DNA]</scope>
    <source>
        <strain evidence="2 3">LaAM-08-1</strain>
    </source>
</reference>
<dbReference type="GO" id="GO:0005525">
    <property type="term" value="F:GTP binding"/>
    <property type="evidence" value="ECO:0007669"/>
    <property type="project" value="InterPro"/>
</dbReference>
<dbReference type="EMBL" id="KN838773">
    <property type="protein sequence ID" value="KIJ94960.1"/>
    <property type="molecule type" value="Genomic_DNA"/>
</dbReference>
<dbReference type="Proteomes" id="UP000054477">
    <property type="component" value="Unassembled WGS sequence"/>
</dbReference>
<dbReference type="InterPro" id="IPR006073">
    <property type="entry name" value="GTP-bd"/>
</dbReference>
<dbReference type="Pfam" id="PF01926">
    <property type="entry name" value="MMR_HSR1"/>
    <property type="match status" value="1"/>
</dbReference>
<feature type="domain" description="G" evidence="1">
    <location>
        <begin position="18"/>
        <end position="142"/>
    </location>
</feature>
<dbReference type="Gene3D" id="3.40.50.300">
    <property type="entry name" value="P-loop containing nucleotide triphosphate hydrolases"/>
    <property type="match status" value="1"/>
</dbReference>
<dbReference type="AlphaFoldDB" id="A0A0C9WT06"/>